<evidence type="ECO:0000313" key="2">
    <source>
        <dbReference type="Proteomes" id="UP000017973"/>
    </source>
</evidence>
<dbReference type="AlphaFoldDB" id="V6MBV8"/>
<sequence length="633" mass="70632">MWKKTTGLILVMIMLFVSWAPLASAKKEKDPMSEVYGIDRKILGVQKTLNFLQSLAQKKGDHQLAKKIEKQAAFYFQKNKQLHEGFGRIGKKKKKNEDQQNLLDYGKKFKDLQAEYQQYSATYWNELQPAPKTSSTLLLRSTLAVDSSVWDSFEPNDDFPDSYPITSGNLYVSKLSTNTDMDMYRFDSGSMVGTLTVTLNVPTDKDYDFIVMQGTDMVIDFGMEEQPGKKEEVSFQVEPNTSYHIVVLSYKGEFSTTSTYTLGFSKVVPILDVASPIDISLPAGEIPAYRFTAPVSGNYRFFTSPYGGFGAPNDTMIVLYADEQMQELIDANDDAEEGSLFSEVNVVLTKGVTYFVYVSPYKQDHDLHARLTAVLDAKANLTSPVLHESAINDGSIKDEQVIQLEHGEFTSDVANGVRVNHLPEGLTFNVTRNSETQITILFTGNALWHENKHDVMDATVTISKDKIIGAGADVATATFTFDFLDTEELKVDTPQDVNLNVGQNRIFKFTAPMTGDYEVFTTYYGADQSQLSSNTVLALFEDYSQTRRLAYNDDGITPPFSSLLASLKSGQDYYVVLSSANGGSVHARLGVRYLGVEYIYNQRGQLVLIKQGGNILTEFFYDGNGNLIKRVGQ</sequence>
<accession>V6MBV8</accession>
<reference evidence="1 2" key="1">
    <citation type="journal article" date="2014" name="Genome Announc.">
        <title>Draft Genome Sequence of Brevibacillus panacihumi Strain W25, a Halotolerant Hydrocarbon-Degrading Bacterium.</title>
        <authorList>
            <person name="Wang X."/>
            <person name="Jin D."/>
            <person name="Zhou L."/>
            <person name="Wu L."/>
            <person name="An W."/>
            <person name="Chen Y."/>
            <person name="Zhao L."/>
        </authorList>
    </citation>
    <scope>NUCLEOTIDE SEQUENCE [LARGE SCALE GENOMIC DNA]</scope>
    <source>
        <strain evidence="1 2">W25</strain>
    </source>
</reference>
<dbReference type="HOGENOM" id="CLU_431942_0_0_9"/>
<dbReference type="OrthoDB" id="2463367at2"/>
<dbReference type="Proteomes" id="UP000017973">
    <property type="component" value="Unassembled WGS sequence"/>
</dbReference>
<dbReference type="EMBL" id="AYJU01000003">
    <property type="protein sequence ID" value="EST55722.1"/>
    <property type="molecule type" value="Genomic_DNA"/>
</dbReference>
<comment type="caution">
    <text evidence="1">The sequence shown here is derived from an EMBL/GenBank/DDBJ whole genome shotgun (WGS) entry which is preliminary data.</text>
</comment>
<dbReference type="PATRIC" id="fig|1408254.3.peg.1535"/>
<dbReference type="Gene3D" id="2.60.120.380">
    <property type="match status" value="1"/>
</dbReference>
<name>V6MBV8_9BACL</name>
<protein>
    <submittedName>
        <fullName evidence="1">Uncharacterized protein</fullName>
    </submittedName>
</protein>
<organism evidence="1 2">
    <name type="scientific">Brevibacillus panacihumi W25</name>
    <dbReference type="NCBI Taxonomy" id="1408254"/>
    <lineage>
        <taxon>Bacteria</taxon>
        <taxon>Bacillati</taxon>
        <taxon>Bacillota</taxon>
        <taxon>Bacilli</taxon>
        <taxon>Bacillales</taxon>
        <taxon>Paenibacillaceae</taxon>
        <taxon>Brevibacillus</taxon>
    </lineage>
</organism>
<dbReference type="STRING" id="1408254.T458_07735"/>
<evidence type="ECO:0000313" key="1">
    <source>
        <dbReference type="EMBL" id="EST55722.1"/>
    </source>
</evidence>
<gene>
    <name evidence="1" type="ORF">T458_07735</name>
</gene>
<dbReference type="eggNOG" id="COG5492">
    <property type="taxonomic scope" value="Bacteria"/>
</dbReference>
<keyword evidence="2" id="KW-1185">Reference proteome</keyword>
<proteinExistence type="predicted"/>
<dbReference type="RefSeq" id="WP_023555562.1">
    <property type="nucleotide sequence ID" value="NZ_KI629787.1"/>
</dbReference>